<evidence type="ECO:0000313" key="5">
    <source>
        <dbReference type="EMBL" id="KAF7377861.1"/>
    </source>
</evidence>
<keyword evidence="2 5" id="KW-0489">Methyltransferase</keyword>
<sequence length="308" mass="34465">MATFAQSSFDSGNYAAARPTYPRLLYDAVMQFHREGRANADANKWDRAVDVGCGTGQATVELLTNEGHSGFQSVIAVDPSPNMIKVAKESIPQVSKSRIEFYQSTAEDLSFIADGTIDLIAAAECAHWFDWDRAWPELERVLKPGGTFAFWGYSFMRFTQHPELTPLITAYMQGTDPETSLGPHCEPKRKILDNHYLDVAPPPAGWSDFTRVFYTGNHYPALPAPTQDVIIRKSMTWGAFANYLGTFSALHRYREAFPADRDRADGDIATRFLRTLMEAAGSPEETALVEVEWPLALVMVRKAEEREV</sequence>
<comment type="caution">
    <text evidence="5">The sequence shown here is derived from an EMBL/GenBank/DDBJ whole genome shotgun (WGS) entry which is preliminary data.</text>
</comment>
<dbReference type="SUPFAM" id="SSF53335">
    <property type="entry name" value="S-adenosyl-L-methionine-dependent methyltransferases"/>
    <property type="match status" value="1"/>
</dbReference>
<name>A0A8H7DNP8_9AGAR</name>
<dbReference type="InterPro" id="IPR029063">
    <property type="entry name" value="SAM-dependent_MTases_sf"/>
</dbReference>
<evidence type="ECO:0000259" key="4">
    <source>
        <dbReference type="Pfam" id="PF08241"/>
    </source>
</evidence>
<proteinExistence type="inferred from homology"/>
<evidence type="ECO:0000256" key="2">
    <source>
        <dbReference type="ARBA" id="ARBA00022603"/>
    </source>
</evidence>
<dbReference type="EMBL" id="JACAZH010000001">
    <property type="protein sequence ID" value="KAF7377861.1"/>
    <property type="molecule type" value="Genomic_DNA"/>
</dbReference>
<dbReference type="Proteomes" id="UP000623467">
    <property type="component" value="Unassembled WGS sequence"/>
</dbReference>
<accession>A0A8H7DNP8</accession>
<dbReference type="AlphaFoldDB" id="A0A8H7DNP8"/>
<reference evidence="5" key="1">
    <citation type="submission" date="2020-05" db="EMBL/GenBank/DDBJ databases">
        <title>Mycena genomes resolve the evolution of fungal bioluminescence.</title>
        <authorList>
            <person name="Tsai I.J."/>
        </authorList>
    </citation>
    <scope>NUCLEOTIDE SEQUENCE</scope>
    <source>
        <strain evidence="5">160909Yilan</strain>
    </source>
</reference>
<dbReference type="Pfam" id="PF08241">
    <property type="entry name" value="Methyltransf_11"/>
    <property type="match status" value="1"/>
</dbReference>
<dbReference type="PANTHER" id="PTHR44942">
    <property type="entry name" value="METHYLTRANSF_11 DOMAIN-CONTAINING PROTEIN"/>
    <property type="match status" value="1"/>
</dbReference>
<feature type="domain" description="Methyltransferase type 11" evidence="4">
    <location>
        <begin position="49"/>
        <end position="150"/>
    </location>
</feature>
<dbReference type="OrthoDB" id="10027013at2759"/>
<dbReference type="GO" id="GO:0008757">
    <property type="term" value="F:S-adenosylmethionine-dependent methyltransferase activity"/>
    <property type="evidence" value="ECO:0007669"/>
    <property type="project" value="InterPro"/>
</dbReference>
<evidence type="ECO:0000313" key="6">
    <source>
        <dbReference type="Proteomes" id="UP000623467"/>
    </source>
</evidence>
<keyword evidence="6" id="KW-1185">Reference proteome</keyword>
<dbReference type="Gene3D" id="3.40.50.150">
    <property type="entry name" value="Vaccinia Virus protein VP39"/>
    <property type="match status" value="1"/>
</dbReference>
<comment type="similarity">
    <text evidence="1">Belongs to the methyltransferase superfamily.</text>
</comment>
<dbReference type="InterPro" id="IPR013216">
    <property type="entry name" value="Methyltransf_11"/>
</dbReference>
<dbReference type="PANTHER" id="PTHR44942:SF4">
    <property type="entry name" value="METHYLTRANSFERASE TYPE 11 DOMAIN-CONTAINING PROTEIN"/>
    <property type="match status" value="1"/>
</dbReference>
<dbReference type="CDD" id="cd02440">
    <property type="entry name" value="AdoMet_MTases"/>
    <property type="match status" value="1"/>
</dbReference>
<protein>
    <submittedName>
        <fullName evidence="5">S-adenosyl-L-methionine-dependent methyltransferase</fullName>
    </submittedName>
</protein>
<gene>
    <name evidence="5" type="ORF">MSAN_00209700</name>
</gene>
<evidence type="ECO:0000256" key="3">
    <source>
        <dbReference type="ARBA" id="ARBA00022679"/>
    </source>
</evidence>
<keyword evidence="3 5" id="KW-0808">Transferase</keyword>
<dbReference type="InterPro" id="IPR051052">
    <property type="entry name" value="Diverse_substrate_MTase"/>
</dbReference>
<evidence type="ECO:0000256" key="1">
    <source>
        <dbReference type="ARBA" id="ARBA00008361"/>
    </source>
</evidence>
<dbReference type="GO" id="GO:0032259">
    <property type="term" value="P:methylation"/>
    <property type="evidence" value="ECO:0007669"/>
    <property type="project" value="UniProtKB-KW"/>
</dbReference>
<organism evidence="5 6">
    <name type="scientific">Mycena sanguinolenta</name>
    <dbReference type="NCBI Taxonomy" id="230812"/>
    <lineage>
        <taxon>Eukaryota</taxon>
        <taxon>Fungi</taxon>
        <taxon>Dikarya</taxon>
        <taxon>Basidiomycota</taxon>
        <taxon>Agaricomycotina</taxon>
        <taxon>Agaricomycetes</taxon>
        <taxon>Agaricomycetidae</taxon>
        <taxon>Agaricales</taxon>
        <taxon>Marasmiineae</taxon>
        <taxon>Mycenaceae</taxon>
        <taxon>Mycena</taxon>
    </lineage>
</organism>